<dbReference type="AlphaFoldDB" id="A0A8T2KN98"/>
<dbReference type="Gene3D" id="3.60.15.10">
    <property type="entry name" value="Ribonuclease Z/Hydroxyacylglutathione hydrolase-like"/>
    <property type="match status" value="1"/>
</dbReference>
<comment type="cofactor">
    <cofactor evidence="1">
        <name>Zn(2+)</name>
        <dbReference type="ChEBI" id="CHEBI:29105"/>
    </cofactor>
</comment>
<reference evidence="9" key="1">
    <citation type="thesis" date="2020" institute="ProQuest LLC" country="789 East Eisenhower Parkway, Ann Arbor, MI, USA">
        <title>Comparative Genomics and Chromosome Evolution.</title>
        <authorList>
            <person name="Mudd A.B."/>
        </authorList>
    </citation>
    <scope>NUCLEOTIDE SEQUENCE</scope>
    <source>
        <strain evidence="9">Female2</strain>
        <tissue evidence="9">Blood</tissue>
    </source>
</reference>
<dbReference type="PANTHER" id="PTHR46018">
    <property type="entry name" value="ZINC PHOSPHODIESTERASE ELAC PROTEIN 1"/>
    <property type="match status" value="1"/>
</dbReference>
<evidence type="ECO:0000256" key="4">
    <source>
        <dbReference type="ARBA" id="ARBA00022722"/>
    </source>
</evidence>
<proteinExistence type="inferred from homology"/>
<dbReference type="GO" id="GO:0005634">
    <property type="term" value="C:nucleus"/>
    <property type="evidence" value="ECO:0007669"/>
    <property type="project" value="TreeGrafter"/>
</dbReference>
<keyword evidence="7" id="KW-0378">Hydrolase</keyword>
<dbReference type="GO" id="GO:0046872">
    <property type="term" value="F:metal ion binding"/>
    <property type="evidence" value="ECO:0007669"/>
    <property type="project" value="UniProtKB-KW"/>
</dbReference>
<evidence type="ECO:0000256" key="8">
    <source>
        <dbReference type="ARBA" id="ARBA00022833"/>
    </source>
</evidence>
<comment type="subunit">
    <text evidence="2">Homodimer.</text>
</comment>
<evidence type="ECO:0000256" key="3">
    <source>
        <dbReference type="ARBA" id="ARBA00022694"/>
    </source>
</evidence>
<accession>A0A8T2KN98</accession>
<comment type="caution">
    <text evidence="9">The sequence shown here is derived from an EMBL/GenBank/DDBJ whole genome shotgun (WGS) entry which is preliminary data.</text>
</comment>
<dbReference type="EMBL" id="JAACNH010000001">
    <property type="protein sequence ID" value="KAG8456767.1"/>
    <property type="molecule type" value="Genomic_DNA"/>
</dbReference>
<dbReference type="PANTHER" id="PTHR46018:SF2">
    <property type="entry name" value="ZINC PHOSPHODIESTERASE ELAC PROTEIN 1"/>
    <property type="match status" value="1"/>
</dbReference>
<evidence type="ECO:0000313" key="10">
    <source>
        <dbReference type="Proteomes" id="UP000812440"/>
    </source>
</evidence>
<dbReference type="OrthoDB" id="527344at2759"/>
<dbReference type="HAMAP" id="MF_01818">
    <property type="entry name" value="RNase_Z_BN"/>
    <property type="match status" value="1"/>
</dbReference>
<keyword evidence="5" id="KW-0479">Metal-binding</keyword>
<dbReference type="CDD" id="cd07717">
    <property type="entry name" value="RNaseZ_ZiPD-like_MBL-fold"/>
    <property type="match status" value="1"/>
</dbReference>
<keyword evidence="6" id="KW-0255">Endonuclease</keyword>
<evidence type="ECO:0000256" key="5">
    <source>
        <dbReference type="ARBA" id="ARBA00022723"/>
    </source>
</evidence>
<keyword evidence="8" id="KW-0862">Zinc</keyword>
<dbReference type="GO" id="GO:0042781">
    <property type="term" value="F:3'-tRNA processing endoribonuclease activity"/>
    <property type="evidence" value="ECO:0007669"/>
    <property type="project" value="TreeGrafter"/>
</dbReference>
<keyword evidence="3" id="KW-0819">tRNA processing</keyword>
<gene>
    <name evidence="9" type="ORF">GDO86_002520</name>
</gene>
<evidence type="ECO:0000256" key="7">
    <source>
        <dbReference type="ARBA" id="ARBA00022801"/>
    </source>
</evidence>
<dbReference type="InterPro" id="IPR013471">
    <property type="entry name" value="RNase_Z/BN"/>
</dbReference>
<evidence type="ECO:0000256" key="6">
    <source>
        <dbReference type="ARBA" id="ARBA00022759"/>
    </source>
</evidence>
<keyword evidence="10" id="KW-1185">Reference proteome</keyword>
<evidence type="ECO:0000256" key="2">
    <source>
        <dbReference type="ARBA" id="ARBA00011738"/>
    </source>
</evidence>
<dbReference type="InterPro" id="IPR036866">
    <property type="entry name" value="RibonucZ/Hydroxyglut_hydro"/>
</dbReference>
<dbReference type="Pfam" id="PF23023">
    <property type="entry name" value="Anti-Pycsar_Apyc1"/>
    <property type="match status" value="1"/>
</dbReference>
<keyword evidence="4" id="KW-0540">Nuclease</keyword>
<evidence type="ECO:0000313" key="9">
    <source>
        <dbReference type="EMBL" id="KAG8456767.1"/>
    </source>
</evidence>
<organism evidence="9 10">
    <name type="scientific">Hymenochirus boettgeri</name>
    <name type="common">Congo dwarf clawed frog</name>
    <dbReference type="NCBI Taxonomy" id="247094"/>
    <lineage>
        <taxon>Eukaryota</taxon>
        <taxon>Metazoa</taxon>
        <taxon>Chordata</taxon>
        <taxon>Craniata</taxon>
        <taxon>Vertebrata</taxon>
        <taxon>Euteleostomi</taxon>
        <taxon>Amphibia</taxon>
        <taxon>Batrachia</taxon>
        <taxon>Anura</taxon>
        <taxon>Pipoidea</taxon>
        <taxon>Pipidae</taxon>
        <taxon>Pipinae</taxon>
        <taxon>Hymenochirus</taxon>
    </lineage>
</organism>
<dbReference type="NCBIfam" id="NF000801">
    <property type="entry name" value="PRK00055.1-3"/>
    <property type="match status" value="1"/>
</dbReference>
<name>A0A8T2KN98_9PIPI</name>
<protein>
    <recommendedName>
        <fullName evidence="11">Zinc phosphodiesterase ELAC protein 1</fullName>
    </recommendedName>
</protein>
<evidence type="ECO:0008006" key="11">
    <source>
        <dbReference type="Google" id="ProtNLM"/>
    </source>
</evidence>
<dbReference type="Proteomes" id="UP000812440">
    <property type="component" value="Chromosome 1"/>
</dbReference>
<evidence type="ECO:0000256" key="1">
    <source>
        <dbReference type="ARBA" id="ARBA00001947"/>
    </source>
</evidence>
<sequence>MSMDVTFLGTGSAYPSPCRGASAVVFRTEGDCWLFDCGEGTQTQFMKSPLKAGRITKIFITHLHGDHMFGLPGFLCTVSLQCGSNPTKQCVDIYGPVGLRDFVQRSLDISHSQLVFQYRVHELLPSHDQCPEGEFKDFLSLRRENSVDPEDQGRTIYENLEEGSYELVADEQFTVKAFKLFHRVPSFGFVIEERGRPGKLNMEKIKELGIQPGPICGKLKLGATVILDNGQKVSPCDVLGDPIPGRKVCILGDCSGIVAVGGAKLCYDADILIHEATLDDSQMDKAIERGHSTPKMAAEFSNLCRAKKLILTHFSQRYKPQELVTDGDEDITVLKTQAQSCVLFGQDVTLAEDFMTINIPIKKNN</sequence>
<dbReference type="SUPFAM" id="SSF56281">
    <property type="entry name" value="Metallo-hydrolase/oxidoreductase"/>
    <property type="match status" value="1"/>
</dbReference>